<name>A0A9P7RG47_9PEZI</name>
<protein>
    <submittedName>
        <fullName evidence="2">Uncharacterized protein</fullName>
    </submittedName>
</protein>
<dbReference type="EMBL" id="JAESDN010000001">
    <property type="protein sequence ID" value="KAG7057561.1"/>
    <property type="molecule type" value="Genomic_DNA"/>
</dbReference>
<keyword evidence="3" id="KW-1185">Reference proteome</keyword>
<evidence type="ECO:0000313" key="2">
    <source>
        <dbReference type="EMBL" id="KAG7057561.1"/>
    </source>
</evidence>
<feature type="region of interest" description="Disordered" evidence="1">
    <location>
        <begin position="19"/>
        <end position="68"/>
    </location>
</feature>
<evidence type="ECO:0000313" key="3">
    <source>
        <dbReference type="Proteomes" id="UP000699042"/>
    </source>
</evidence>
<accession>A0A9P7RG47</accession>
<proteinExistence type="predicted"/>
<evidence type="ECO:0000256" key="1">
    <source>
        <dbReference type="SAM" id="MobiDB-lite"/>
    </source>
</evidence>
<sequence>MTRKNRVLFIGCSSGLCRANTPSRQTQSVDRDTPVFLNGLGKPPTSERVWNPGRGKKKGALGRGTRGGMESVERANVGEFDLVRNTDSR</sequence>
<reference evidence="2" key="1">
    <citation type="submission" date="2021-05" db="EMBL/GenBank/DDBJ databases">
        <title>Comparative genomics of three Colletotrichum scovillei strains and genetic complementation revealed genes involved fungal growth and virulence on chili pepper.</title>
        <authorList>
            <person name="Hsieh D.-K."/>
            <person name="Chuang S.-C."/>
            <person name="Chen C.-Y."/>
            <person name="Chao Y.-T."/>
            <person name="Lu M.-Y.J."/>
            <person name="Lee M.-H."/>
            <person name="Shih M.-C."/>
        </authorList>
    </citation>
    <scope>NUCLEOTIDE SEQUENCE</scope>
    <source>
        <strain evidence="2">Coll-153</strain>
    </source>
</reference>
<organism evidence="2 3">
    <name type="scientific">Colletotrichum scovillei</name>
    <dbReference type="NCBI Taxonomy" id="1209932"/>
    <lineage>
        <taxon>Eukaryota</taxon>
        <taxon>Fungi</taxon>
        <taxon>Dikarya</taxon>
        <taxon>Ascomycota</taxon>
        <taxon>Pezizomycotina</taxon>
        <taxon>Sordariomycetes</taxon>
        <taxon>Hypocreomycetidae</taxon>
        <taxon>Glomerellales</taxon>
        <taxon>Glomerellaceae</taxon>
        <taxon>Colletotrichum</taxon>
        <taxon>Colletotrichum acutatum species complex</taxon>
    </lineage>
</organism>
<dbReference type="Proteomes" id="UP000699042">
    <property type="component" value="Unassembled WGS sequence"/>
</dbReference>
<comment type="caution">
    <text evidence="2">The sequence shown here is derived from an EMBL/GenBank/DDBJ whole genome shotgun (WGS) entry which is preliminary data.</text>
</comment>
<dbReference type="AlphaFoldDB" id="A0A9P7RG47"/>
<gene>
    <name evidence="2" type="ORF">JMJ77_004945</name>
</gene>